<reference evidence="2" key="1">
    <citation type="journal article" date="2022" name="bioRxiv">
        <title>Sequencing and chromosome-scale assembly of the giantPleurodeles waltlgenome.</title>
        <authorList>
            <person name="Brown T."/>
            <person name="Elewa A."/>
            <person name="Iarovenko S."/>
            <person name="Subramanian E."/>
            <person name="Araus A.J."/>
            <person name="Petzold A."/>
            <person name="Susuki M."/>
            <person name="Suzuki K.-i.T."/>
            <person name="Hayashi T."/>
            <person name="Toyoda A."/>
            <person name="Oliveira C."/>
            <person name="Osipova E."/>
            <person name="Leigh N.D."/>
            <person name="Simon A."/>
            <person name="Yun M.H."/>
        </authorList>
    </citation>
    <scope>NUCLEOTIDE SEQUENCE</scope>
    <source>
        <strain evidence="2">20211129_DDA</strain>
        <tissue evidence="2">Liver</tissue>
    </source>
</reference>
<feature type="non-terminal residue" evidence="2">
    <location>
        <position position="1"/>
    </location>
</feature>
<gene>
    <name evidence="2" type="ORF">NDU88_006518</name>
</gene>
<keyword evidence="3" id="KW-1185">Reference proteome</keyword>
<proteinExistence type="predicted"/>
<dbReference type="AlphaFoldDB" id="A0AAV7L776"/>
<organism evidence="2 3">
    <name type="scientific">Pleurodeles waltl</name>
    <name type="common">Iberian ribbed newt</name>
    <dbReference type="NCBI Taxonomy" id="8319"/>
    <lineage>
        <taxon>Eukaryota</taxon>
        <taxon>Metazoa</taxon>
        <taxon>Chordata</taxon>
        <taxon>Craniata</taxon>
        <taxon>Vertebrata</taxon>
        <taxon>Euteleostomi</taxon>
        <taxon>Amphibia</taxon>
        <taxon>Batrachia</taxon>
        <taxon>Caudata</taxon>
        <taxon>Salamandroidea</taxon>
        <taxon>Salamandridae</taxon>
        <taxon>Pleurodelinae</taxon>
        <taxon>Pleurodeles</taxon>
    </lineage>
</organism>
<comment type="caution">
    <text evidence="2">The sequence shown here is derived from an EMBL/GenBank/DDBJ whole genome shotgun (WGS) entry which is preliminary data.</text>
</comment>
<sequence length="52" mass="5430">GVAGEREALCRVGVLRGISAPPMPRCTKSVEVTPPGLNPHPERSRALLSPLG</sequence>
<dbReference type="Proteomes" id="UP001066276">
    <property type="component" value="Chromosome 12"/>
</dbReference>
<name>A0AAV7L776_PLEWA</name>
<evidence type="ECO:0000256" key="1">
    <source>
        <dbReference type="SAM" id="MobiDB-lite"/>
    </source>
</evidence>
<accession>A0AAV7L776</accession>
<evidence type="ECO:0000313" key="3">
    <source>
        <dbReference type="Proteomes" id="UP001066276"/>
    </source>
</evidence>
<dbReference type="EMBL" id="JANPWB010000016">
    <property type="protein sequence ID" value="KAJ1086399.1"/>
    <property type="molecule type" value="Genomic_DNA"/>
</dbReference>
<feature type="region of interest" description="Disordered" evidence="1">
    <location>
        <begin position="30"/>
        <end position="52"/>
    </location>
</feature>
<evidence type="ECO:0000313" key="2">
    <source>
        <dbReference type="EMBL" id="KAJ1086399.1"/>
    </source>
</evidence>
<feature type="non-terminal residue" evidence="2">
    <location>
        <position position="52"/>
    </location>
</feature>
<protein>
    <submittedName>
        <fullName evidence="2">Uncharacterized protein</fullName>
    </submittedName>
</protein>